<keyword evidence="3 8" id="KW-0813">Transport</keyword>
<reference evidence="10 11" key="1">
    <citation type="submission" date="2019-11" db="EMBL/GenBank/DDBJ databases">
        <title>Novel Deefgea species.</title>
        <authorList>
            <person name="Han J.-H."/>
        </authorList>
    </citation>
    <scope>NUCLEOTIDE SEQUENCE [LARGE SCALE GENOMIC DNA]</scope>
    <source>
        <strain evidence="10 11">LMG 24817</strain>
    </source>
</reference>
<evidence type="ECO:0000256" key="1">
    <source>
        <dbReference type="ARBA" id="ARBA00004651"/>
    </source>
</evidence>
<evidence type="ECO:0000256" key="5">
    <source>
        <dbReference type="ARBA" id="ARBA00022692"/>
    </source>
</evidence>
<keyword evidence="8" id="KW-0406">Ion transport</keyword>
<dbReference type="InterPro" id="IPR045861">
    <property type="entry name" value="CorA_cytoplasmic_dom"/>
</dbReference>
<evidence type="ECO:0000256" key="6">
    <source>
        <dbReference type="ARBA" id="ARBA00022989"/>
    </source>
</evidence>
<comment type="caution">
    <text evidence="10">The sequence shown here is derived from an EMBL/GenBank/DDBJ whole genome shotgun (WGS) entry which is preliminary data.</text>
</comment>
<dbReference type="InterPro" id="IPR045863">
    <property type="entry name" value="CorA_TM1_TM2"/>
</dbReference>
<dbReference type="InterPro" id="IPR002523">
    <property type="entry name" value="MgTranspt_CorA/ZnTranspt_ZntB"/>
</dbReference>
<evidence type="ECO:0000256" key="8">
    <source>
        <dbReference type="RuleBase" id="RU362010"/>
    </source>
</evidence>
<sequence>MAKHGHKSTDQSRRQRVKAHLAADKAGAAPGTMQYVGHQAPNPTLATLIEFGPEPADFLETTFDDLESGRDYQPKYSTLWLNVHGLENHELLKLIGKRFKLHPLVLEDILNTQQRPKVEQYGEYLFITARLVSVDEEGQLGSEQVSIIVGRGFVLTFQEKPTGTFAAIRETLRSSESQIRKLGPDYLVYSLLDKLVDRYFLVLEQLGERSESLDEAINASPSPEQMSEVQDLRRGLQYIKRSLWPMREVLNTLQRDDADFFHSETQLYLRDAYDHTVQLIETVESLREVAAGLQEMYLSLQSQRLNEQMRMLTVITTIFMPLTLIAGIYGMNFDNMPELHWAGGYYAVLGLMGAIAIMLSLFFWLRRWV</sequence>
<comment type="function">
    <text evidence="8">Mediates influx of magnesium ions.</text>
</comment>
<evidence type="ECO:0000313" key="11">
    <source>
        <dbReference type="Proteomes" id="UP001195660"/>
    </source>
</evidence>
<keyword evidence="11" id="KW-1185">Reference proteome</keyword>
<keyword evidence="7 8" id="KW-0472">Membrane</keyword>
<dbReference type="InterPro" id="IPR004488">
    <property type="entry name" value="Mg/Co-transport_prot_CorA"/>
</dbReference>
<keyword evidence="8" id="KW-0460">Magnesium</keyword>
<comment type="similarity">
    <text evidence="2 8">Belongs to the CorA metal ion transporter (MIT) (TC 1.A.35) family.</text>
</comment>
<evidence type="ECO:0000256" key="2">
    <source>
        <dbReference type="ARBA" id="ARBA00009765"/>
    </source>
</evidence>
<feature type="transmembrane region" description="Helical" evidence="8">
    <location>
        <begin position="311"/>
        <end position="331"/>
    </location>
</feature>
<evidence type="ECO:0000313" key="10">
    <source>
        <dbReference type="EMBL" id="MBM5571831.1"/>
    </source>
</evidence>
<keyword evidence="6 8" id="KW-1133">Transmembrane helix</keyword>
<dbReference type="SUPFAM" id="SSF143865">
    <property type="entry name" value="CorA soluble domain-like"/>
    <property type="match status" value="1"/>
</dbReference>
<keyword evidence="5 8" id="KW-0812">Transmembrane</keyword>
<organism evidence="10 11">
    <name type="scientific">Deefgea chitinilytica</name>
    <dbReference type="NCBI Taxonomy" id="570276"/>
    <lineage>
        <taxon>Bacteria</taxon>
        <taxon>Pseudomonadati</taxon>
        <taxon>Pseudomonadota</taxon>
        <taxon>Betaproteobacteria</taxon>
        <taxon>Neisseriales</taxon>
        <taxon>Chitinibacteraceae</taxon>
        <taxon>Deefgea</taxon>
    </lineage>
</organism>
<dbReference type="Pfam" id="PF01544">
    <property type="entry name" value="CorA"/>
    <property type="match status" value="1"/>
</dbReference>
<comment type="subcellular location">
    <subcellularLocation>
        <location evidence="1">Cell membrane</location>
        <topology evidence="1">Multi-pass membrane protein</topology>
    </subcellularLocation>
    <subcellularLocation>
        <location evidence="8">Membrane</location>
        <topology evidence="8">Multi-pass membrane protein</topology>
    </subcellularLocation>
</comment>
<dbReference type="PANTHER" id="PTHR46494:SF1">
    <property type="entry name" value="CORA FAMILY METAL ION TRANSPORTER (EUROFUNG)"/>
    <property type="match status" value="1"/>
</dbReference>
<evidence type="ECO:0000256" key="7">
    <source>
        <dbReference type="ARBA" id="ARBA00023136"/>
    </source>
</evidence>
<dbReference type="CDD" id="cd12828">
    <property type="entry name" value="TmCorA-like_1"/>
    <property type="match status" value="1"/>
</dbReference>
<dbReference type="PANTHER" id="PTHR46494">
    <property type="entry name" value="CORA FAMILY METAL ION TRANSPORTER (EUROFUNG)"/>
    <property type="match status" value="1"/>
</dbReference>
<feature type="transmembrane region" description="Helical" evidence="8">
    <location>
        <begin position="343"/>
        <end position="365"/>
    </location>
</feature>
<dbReference type="SUPFAM" id="SSF144083">
    <property type="entry name" value="Magnesium transport protein CorA, transmembrane region"/>
    <property type="match status" value="1"/>
</dbReference>
<proteinExistence type="inferred from homology"/>
<evidence type="ECO:0000256" key="4">
    <source>
        <dbReference type="ARBA" id="ARBA00022475"/>
    </source>
</evidence>
<keyword evidence="4 8" id="KW-1003">Cell membrane</keyword>
<evidence type="ECO:0000256" key="3">
    <source>
        <dbReference type="ARBA" id="ARBA00022448"/>
    </source>
</evidence>
<protein>
    <recommendedName>
        <fullName evidence="8">Magnesium transport protein CorA</fullName>
    </recommendedName>
</protein>
<evidence type="ECO:0000256" key="9">
    <source>
        <dbReference type="SAM" id="MobiDB-lite"/>
    </source>
</evidence>
<dbReference type="Proteomes" id="UP001195660">
    <property type="component" value="Unassembled WGS sequence"/>
</dbReference>
<feature type="region of interest" description="Disordered" evidence="9">
    <location>
        <begin position="1"/>
        <end position="34"/>
    </location>
</feature>
<dbReference type="RefSeq" id="WP_239078453.1">
    <property type="nucleotide sequence ID" value="NZ_WOFE01000003.1"/>
</dbReference>
<dbReference type="EMBL" id="WOFE01000003">
    <property type="protein sequence ID" value="MBM5571831.1"/>
    <property type="molecule type" value="Genomic_DNA"/>
</dbReference>
<gene>
    <name evidence="8 10" type="primary">corA</name>
    <name evidence="10" type="ORF">GM173_09575</name>
</gene>
<dbReference type="NCBIfam" id="TIGR00383">
    <property type="entry name" value="corA"/>
    <property type="match status" value="1"/>
</dbReference>
<name>A0ABS2CCF1_9NEIS</name>
<dbReference type="Gene3D" id="1.20.58.340">
    <property type="entry name" value="Magnesium transport protein CorA, transmembrane region"/>
    <property type="match status" value="2"/>
</dbReference>
<accession>A0ABS2CCF1</accession>
<dbReference type="Gene3D" id="3.30.460.20">
    <property type="entry name" value="CorA soluble domain-like"/>
    <property type="match status" value="1"/>
</dbReference>